<feature type="compositionally biased region" description="Basic and acidic residues" evidence="5">
    <location>
        <begin position="1145"/>
        <end position="1156"/>
    </location>
</feature>
<evidence type="ECO:0000256" key="1">
    <source>
        <dbReference type="ARBA" id="ARBA00004211"/>
    </source>
</evidence>
<accession>A0A915MMW5</accession>
<dbReference type="InterPro" id="IPR016024">
    <property type="entry name" value="ARM-type_fold"/>
</dbReference>
<dbReference type="InterPro" id="IPR051412">
    <property type="entry name" value="Formin_Homology_Diaphanous_sf"/>
</dbReference>
<feature type="domain" description="GBD/FH3" evidence="7">
    <location>
        <begin position="261"/>
        <end position="655"/>
    </location>
</feature>
<evidence type="ECO:0000256" key="5">
    <source>
        <dbReference type="SAM" id="MobiDB-lite"/>
    </source>
</evidence>
<dbReference type="WBParaSite" id="scaffold4758_cov346.g8643">
    <property type="protein sequence ID" value="scaffold4758_cov346.g8643"/>
    <property type="gene ID" value="scaffold4758_cov346.g8643"/>
</dbReference>
<dbReference type="Proteomes" id="UP000887561">
    <property type="component" value="Unplaced"/>
</dbReference>
<keyword evidence="3" id="KW-0813">Transport</keyword>
<dbReference type="GO" id="GO:0005484">
    <property type="term" value="F:SNAP receptor activity"/>
    <property type="evidence" value="ECO:0007669"/>
    <property type="project" value="InterPro"/>
</dbReference>
<comment type="similarity">
    <text evidence="2">Belongs to the syntaxin family.</text>
</comment>
<feature type="domain" description="T-SNARE coiled-coil homology" evidence="6">
    <location>
        <begin position="178"/>
        <end position="240"/>
    </location>
</feature>
<dbReference type="InterPro" id="IPR000727">
    <property type="entry name" value="T_SNARE_dom"/>
</dbReference>
<dbReference type="Gene3D" id="1.20.58.2220">
    <property type="entry name" value="Formin, FH2 domain"/>
    <property type="match status" value="1"/>
</dbReference>
<dbReference type="Pfam" id="PF02181">
    <property type="entry name" value="FH2"/>
    <property type="match status" value="1"/>
</dbReference>
<dbReference type="PANTHER" id="PTHR45691:SF6">
    <property type="entry name" value="PROTEIN DIAPHANOUS"/>
    <property type="match status" value="1"/>
</dbReference>
<keyword evidence="9" id="KW-1185">Reference proteome</keyword>
<name>A0A915MMW5_MELJA</name>
<dbReference type="SUPFAM" id="SSF101447">
    <property type="entry name" value="Formin homology 2 domain (FH2 domain)"/>
    <property type="match status" value="1"/>
</dbReference>
<dbReference type="Gene3D" id="1.25.10.10">
    <property type="entry name" value="Leucine-rich Repeat Variant"/>
    <property type="match status" value="2"/>
</dbReference>
<evidence type="ECO:0000256" key="4">
    <source>
        <dbReference type="ARBA" id="ARBA00022775"/>
    </source>
</evidence>
<keyword evidence="4" id="KW-0532">Neurotransmitter transport</keyword>
<dbReference type="SMART" id="SM00498">
    <property type="entry name" value="FH2"/>
    <property type="match status" value="1"/>
</dbReference>
<dbReference type="GO" id="GO:0006836">
    <property type="term" value="P:neurotransmitter transport"/>
    <property type="evidence" value="ECO:0007669"/>
    <property type="project" value="UniProtKB-KW"/>
</dbReference>
<proteinExistence type="inferred from homology"/>
<dbReference type="CDD" id="cd15845">
    <property type="entry name" value="SNARE_syntaxin16"/>
    <property type="match status" value="1"/>
</dbReference>
<dbReference type="InterPro" id="IPR006012">
    <property type="entry name" value="Syntaxin/epimorphin_CS"/>
</dbReference>
<sequence>VFVYLRNATKQEQFFAVDFEQKQDSEDTVRLINLNEDKISYNKTPPAWINKKLRNPSIADDEMTSEQVKIQELTEEITNMFNHARRLIRLLEDSDNISVGALDEIRKNVISNMMLTLTNFINDFRVSQSDYLRHLDSNSKLDSFLVKSDATIFAAPSEIPVIEEEQSILQIQQILENEHVTKVREMEILKISKSILEMNGIFKDIASMIVDQGTILDRIDYNVEHSSTKIKSALESRKKDKESDEANRATTSNAHNYVPNFNDLEDSELDGIIKKILMDNIKQKNVEETMQALDRRMKIHLCQQQYRLQRDDFGKQEGPSFYCERMKKALESKDDFKELLQSLGVILSTQNYPWVEEFGREGGFQLLVSMMSKLLVKIERLKSETDLGTTAADDYVGIHFLLRPNSRLCSKMIEALYVAIDLKSERSHNIPSDVIKPEKPHNLPICDQLIVSILTLLAVISFMGKDDGFGQSEISGNSLLIKDMTTVAEKKNFNSRFACIVRCLHFKDNQITYKALVFINTLLSCIDDNDWSVRMLWRNELMSAGLKPLLPSIRKIAEKENETIGLAFTSFENELKADYDELLNRFENLKGDVSDVSDCTNMLIASCKNTDCEFILQEIFLRLLLVNDRKYKREVYLKMFLLCISEIAFGDMGYGPNSKQFNFSIPIDDTLEKIENQSNEQLNKRLESAIQDKQEAFSVQLQYYKKIQEYQEETSMLRKYLKNKGDAGNVVLPPETVFNLPAPSELTLSELERFPKPKNNAPGGGPPPPPTQLLHNVIEIPEYLRKKKEKIAEIPMRKIPWNAAIIKPTNLNKESLWAQIDEDEIATDDIPLIIQDQKQLQTLAILQGSCKLSFKEWYNALMELNETVLHSELVGQLRNALPSTDILNRLKDCSEAEMQNMPEGEQFIATLSKIKHLPIRLEAIQLWLSWSDQFSELKSGVTTIAEACEEIIKSHGLKNFINLVLLAGNFMGRVKSSGATFAFELGALNKLVDTKDCENSETLLHGLIFLFHKKFDGKFDKFVVDDFHHVSKACKIDYLDLEKSMNLLKNSVKKISTHLLTYQKQIANDCFQAKISIFVETAQKDLFVIDSLWEHMTLKWKSLVTYLCFDPKKYPMERLFGDLNNFMCQYQNAWTQVSKSLYKKSEGGRKEASSKIDKRRKPLHQIQPEMANEVAKKARERMKSNLNQSMDGGGGGGVIDRIEQMLVEGKYRPDLPEGAQRRYRVRRKGQPTVQKNLDPPPPNKSLEQQQQQSTNNNKPLDPPPKSLDQHKSLPHTPKSPYVADAVKAPSAVELLQRLRGLDP</sequence>
<feature type="domain" description="FH2" evidence="8">
    <location>
        <begin position="773"/>
        <end position="1156"/>
    </location>
</feature>
<organism evidence="9 10">
    <name type="scientific">Meloidogyne javanica</name>
    <name type="common">Root-knot nematode worm</name>
    <dbReference type="NCBI Taxonomy" id="6303"/>
    <lineage>
        <taxon>Eukaryota</taxon>
        <taxon>Metazoa</taxon>
        <taxon>Ecdysozoa</taxon>
        <taxon>Nematoda</taxon>
        <taxon>Chromadorea</taxon>
        <taxon>Rhabditida</taxon>
        <taxon>Tylenchina</taxon>
        <taxon>Tylenchomorpha</taxon>
        <taxon>Tylenchoidea</taxon>
        <taxon>Meloidogynidae</taxon>
        <taxon>Meloidogyninae</taxon>
        <taxon>Meloidogyne</taxon>
        <taxon>Meloidogyne incognita group</taxon>
    </lineage>
</organism>
<dbReference type="Pfam" id="PF06367">
    <property type="entry name" value="Drf_FH3"/>
    <property type="match status" value="1"/>
</dbReference>
<evidence type="ECO:0000313" key="10">
    <source>
        <dbReference type="WBParaSite" id="scaffold4758_cov346.g8643"/>
    </source>
</evidence>
<dbReference type="GO" id="GO:0016192">
    <property type="term" value="P:vesicle-mediated transport"/>
    <property type="evidence" value="ECO:0007669"/>
    <property type="project" value="InterPro"/>
</dbReference>
<feature type="region of interest" description="Disordered" evidence="5">
    <location>
        <begin position="1210"/>
        <end position="1285"/>
    </location>
</feature>
<dbReference type="GO" id="GO:0016020">
    <property type="term" value="C:membrane"/>
    <property type="evidence" value="ECO:0007669"/>
    <property type="project" value="UniProtKB-SubCell"/>
</dbReference>
<dbReference type="GO" id="GO:0005884">
    <property type="term" value="C:actin filament"/>
    <property type="evidence" value="ECO:0007669"/>
    <property type="project" value="TreeGrafter"/>
</dbReference>
<dbReference type="PROSITE" id="PS50192">
    <property type="entry name" value="T_SNARE"/>
    <property type="match status" value="1"/>
</dbReference>
<dbReference type="PROSITE" id="PS51444">
    <property type="entry name" value="FH2"/>
    <property type="match status" value="1"/>
</dbReference>
<dbReference type="PROSITE" id="PS51232">
    <property type="entry name" value="GBD_FH3"/>
    <property type="match status" value="1"/>
</dbReference>
<dbReference type="GO" id="GO:0030041">
    <property type="term" value="P:actin filament polymerization"/>
    <property type="evidence" value="ECO:0007669"/>
    <property type="project" value="TreeGrafter"/>
</dbReference>
<evidence type="ECO:0000256" key="2">
    <source>
        <dbReference type="ARBA" id="ARBA00009063"/>
    </source>
</evidence>
<feature type="compositionally biased region" description="Basic and acidic residues" evidence="5">
    <location>
        <begin position="233"/>
        <end position="247"/>
    </location>
</feature>
<dbReference type="SUPFAM" id="SSF48371">
    <property type="entry name" value="ARM repeat"/>
    <property type="match status" value="1"/>
</dbReference>
<dbReference type="GO" id="GO:0006886">
    <property type="term" value="P:intracellular protein transport"/>
    <property type="evidence" value="ECO:0007669"/>
    <property type="project" value="InterPro"/>
</dbReference>
<dbReference type="InterPro" id="IPR010472">
    <property type="entry name" value="FH3_dom"/>
</dbReference>
<evidence type="ECO:0000259" key="8">
    <source>
        <dbReference type="PROSITE" id="PS51444"/>
    </source>
</evidence>
<dbReference type="SMART" id="SM00397">
    <property type="entry name" value="t_SNARE"/>
    <property type="match status" value="1"/>
</dbReference>
<feature type="region of interest" description="Disordered" evidence="5">
    <location>
        <begin position="1145"/>
        <end position="1166"/>
    </location>
</feature>
<dbReference type="Gene3D" id="1.20.58.70">
    <property type="match status" value="1"/>
</dbReference>
<dbReference type="SUPFAM" id="SSF47661">
    <property type="entry name" value="t-snare proteins"/>
    <property type="match status" value="1"/>
</dbReference>
<dbReference type="PANTHER" id="PTHR45691">
    <property type="entry name" value="PROTEIN DIAPHANOUS"/>
    <property type="match status" value="1"/>
</dbReference>
<dbReference type="PROSITE" id="PS00914">
    <property type="entry name" value="SYNTAXIN"/>
    <property type="match status" value="1"/>
</dbReference>
<evidence type="ECO:0000256" key="3">
    <source>
        <dbReference type="ARBA" id="ARBA00022448"/>
    </source>
</evidence>
<dbReference type="Gene3D" id="1.10.238.150">
    <property type="entry name" value="Formin, FH3 diaphanous domain"/>
    <property type="match status" value="1"/>
</dbReference>
<feature type="region of interest" description="Disordered" evidence="5">
    <location>
        <begin position="233"/>
        <end position="257"/>
    </location>
</feature>
<dbReference type="SMART" id="SM01139">
    <property type="entry name" value="Drf_FH3"/>
    <property type="match status" value="1"/>
</dbReference>
<evidence type="ECO:0000259" key="7">
    <source>
        <dbReference type="PROSITE" id="PS51232"/>
    </source>
</evidence>
<dbReference type="InterPro" id="IPR042201">
    <property type="entry name" value="FH2_Formin_sf"/>
</dbReference>
<evidence type="ECO:0000259" key="6">
    <source>
        <dbReference type="PROSITE" id="PS50192"/>
    </source>
</evidence>
<dbReference type="InterPro" id="IPR014768">
    <property type="entry name" value="GBD/FH3_dom"/>
</dbReference>
<dbReference type="InterPro" id="IPR015425">
    <property type="entry name" value="FH2_Formin"/>
</dbReference>
<protein>
    <submittedName>
        <fullName evidence="10">Uncharacterized protein</fullName>
    </submittedName>
</protein>
<evidence type="ECO:0000313" key="9">
    <source>
        <dbReference type="Proteomes" id="UP000887561"/>
    </source>
</evidence>
<dbReference type="InterPro" id="IPR010989">
    <property type="entry name" value="SNARE"/>
</dbReference>
<dbReference type="InterPro" id="IPR011989">
    <property type="entry name" value="ARM-like"/>
</dbReference>
<dbReference type="GO" id="GO:0003779">
    <property type="term" value="F:actin binding"/>
    <property type="evidence" value="ECO:0007669"/>
    <property type="project" value="InterPro"/>
</dbReference>
<feature type="compositionally biased region" description="Polar residues" evidence="5">
    <location>
        <begin position="1245"/>
        <end position="1258"/>
    </location>
</feature>
<reference evidence="10" key="1">
    <citation type="submission" date="2022-11" db="UniProtKB">
        <authorList>
            <consortium name="WormBaseParasite"/>
        </authorList>
    </citation>
    <scope>IDENTIFICATION</scope>
</reference>
<dbReference type="Gene3D" id="6.10.30.30">
    <property type="match status" value="1"/>
</dbReference>
<comment type="subcellular location">
    <subcellularLocation>
        <location evidence="1">Membrane</location>
        <topology evidence="1">Single-pass type IV membrane protein</topology>
    </subcellularLocation>
</comment>